<dbReference type="AlphaFoldDB" id="R7TP93"/>
<reference evidence="4" key="3">
    <citation type="submission" date="2015-06" db="UniProtKB">
        <authorList>
            <consortium name="EnsemblMetazoa"/>
        </authorList>
    </citation>
    <scope>IDENTIFICATION</scope>
</reference>
<keyword evidence="2" id="KW-0812">Transmembrane</keyword>
<sequence>MDFVESVSSATQSNWVTRFLLIFSLVTCPLLAASNFEFSKSDFSDDERYSNGREHYEMLQKESQIPRYSKCWLAALTGLHDGCRALTEDVQHHLAIGFTNCFLLKTGRETYPCEQHQEIAECTGSMSSEAYNSYTTFFTHTQNICYFLLAQAWQEATEKTVNHLAHTADNVAQQMEDSSSLQVEIMKKQNDSIKNQETLIASGVELRSTIEESTLDVAKMLDDFKEATNEQKALIFEVFDRVEALQSTVMGELTGFYSLIFYTVSIIICYLVTSTPRTSGARFWLFCLMTLNVVTERLLVSAGAMSDNDDAVYSRLWLCRKLFSVCGVLLWSYAAYSFKDLNKINNELLITIQKQNQDMKDLLLSNYEESVCSWSSSESGISDHTFRAEFSDSDTESFVTTDSGRFTVEDDLSLMNELHDIRQATPLREMTPYKDDPSSPVSPMGPPSSGRRTRTKRVWNTTKTYNLRSRPNRSALLYNPIVSQESEQEFARKVKEMEKISALHAKKVSANLAKQINPDRPFFSSDEEF</sequence>
<evidence type="ECO:0000313" key="3">
    <source>
        <dbReference type="EMBL" id="ELT93311.1"/>
    </source>
</evidence>
<evidence type="ECO:0000256" key="2">
    <source>
        <dbReference type="SAM" id="Phobius"/>
    </source>
</evidence>
<dbReference type="STRING" id="283909.R7TP93"/>
<dbReference type="EnsemblMetazoa" id="CapteT225333">
    <property type="protein sequence ID" value="CapteP225333"/>
    <property type="gene ID" value="CapteG225333"/>
</dbReference>
<organism evidence="3">
    <name type="scientific">Capitella teleta</name>
    <name type="common">Polychaete worm</name>
    <dbReference type="NCBI Taxonomy" id="283909"/>
    <lineage>
        <taxon>Eukaryota</taxon>
        <taxon>Metazoa</taxon>
        <taxon>Spiralia</taxon>
        <taxon>Lophotrochozoa</taxon>
        <taxon>Annelida</taxon>
        <taxon>Polychaeta</taxon>
        <taxon>Sedentaria</taxon>
        <taxon>Scolecida</taxon>
        <taxon>Capitellidae</taxon>
        <taxon>Capitella</taxon>
    </lineage>
</organism>
<dbReference type="InterPro" id="IPR040346">
    <property type="entry name" value="GEX1/Brambleberry"/>
</dbReference>
<keyword evidence="2" id="KW-1133">Transmembrane helix</keyword>
<dbReference type="OrthoDB" id="377549at2759"/>
<evidence type="ECO:0000256" key="1">
    <source>
        <dbReference type="SAM" id="MobiDB-lite"/>
    </source>
</evidence>
<reference evidence="5" key="1">
    <citation type="submission" date="2012-12" db="EMBL/GenBank/DDBJ databases">
        <authorList>
            <person name="Hellsten U."/>
            <person name="Grimwood J."/>
            <person name="Chapman J.A."/>
            <person name="Shapiro H."/>
            <person name="Aerts A."/>
            <person name="Otillar R.P."/>
            <person name="Terry A.Y."/>
            <person name="Boore J.L."/>
            <person name="Simakov O."/>
            <person name="Marletaz F."/>
            <person name="Cho S.-J."/>
            <person name="Edsinger-Gonzales E."/>
            <person name="Havlak P."/>
            <person name="Kuo D.-H."/>
            <person name="Larsson T."/>
            <person name="Lv J."/>
            <person name="Arendt D."/>
            <person name="Savage R."/>
            <person name="Osoegawa K."/>
            <person name="de Jong P."/>
            <person name="Lindberg D.R."/>
            <person name="Seaver E.C."/>
            <person name="Weisblat D.A."/>
            <person name="Putnam N.H."/>
            <person name="Grigoriev I.V."/>
            <person name="Rokhsar D.S."/>
        </authorList>
    </citation>
    <scope>NUCLEOTIDE SEQUENCE</scope>
    <source>
        <strain evidence="5">I ESC-2004</strain>
    </source>
</reference>
<feature type="transmembrane region" description="Helical" evidence="2">
    <location>
        <begin position="256"/>
        <end position="275"/>
    </location>
</feature>
<keyword evidence="2" id="KW-0472">Membrane</keyword>
<feature type="region of interest" description="Disordered" evidence="1">
    <location>
        <begin position="429"/>
        <end position="454"/>
    </location>
</feature>
<proteinExistence type="predicted"/>
<dbReference type="EMBL" id="AMQN01012821">
    <property type="status" value="NOT_ANNOTATED_CDS"/>
    <property type="molecule type" value="Genomic_DNA"/>
</dbReference>
<evidence type="ECO:0000313" key="5">
    <source>
        <dbReference type="Proteomes" id="UP000014760"/>
    </source>
</evidence>
<name>R7TP93_CAPTE</name>
<dbReference type="OMA" id="HTQVICA"/>
<evidence type="ECO:0000313" key="4">
    <source>
        <dbReference type="EnsemblMetazoa" id="CapteP225333"/>
    </source>
</evidence>
<keyword evidence="5" id="KW-1185">Reference proteome</keyword>
<evidence type="ECO:0008006" key="6">
    <source>
        <dbReference type="Google" id="ProtNLM"/>
    </source>
</evidence>
<feature type="transmembrane region" description="Helical" evidence="2">
    <location>
        <begin position="15"/>
        <end position="33"/>
    </location>
</feature>
<protein>
    <recommendedName>
        <fullName evidence="6">Protein brambleberry</fullName>
    </recommendedName>
</protein>
<dbReference type="PANTHER" id="PTHR33538">
    <property type="entry name" value="PROTEIN GAMETE EXPRESSED 1"/>
    <property type="match status" value="1"/>
</dbReference>
<gene>
    <name evidence="3" type="ORF">CAPTEDRAFT_225333</name>
</gene>
<accession>R7TP93</accession>
<dbReference type="Proteomes" id="UP000014760">
    <property type="component" value="Unassembled WGS sequence"/>
</dbReference>
<dbReference type="PANTHER" id="PTHR33538:SF2">
    <property type="entry name" value="PROTEIN GAMETE EXPRESSED 1"/>
    <property type="match status" value="1"/>
</dbReference>
<reference evidence="3 5" key="2">
    <citation type="journal article" date="2013" name="Nature">
        <title>Insights into bilaterian evolution from three spiralian genomes.</title>
        <authorList>
            <person name="Simakov O."/>
            <person name="Marletaz F."/>
            <person name="Cho S.J."/>
            <person name="Edsinger-Gonzales E."/>
            <person name="Havlak P."/>
            <person name="Hellsten U."/>
            <person name="Kuo D.H."/>
            <person name="Larsson T."/>
            <person name="Lv J."/>
            <person name="Arendt D."/>
            <person name="Savage R."/>
            <person name="Osoegawa K."/>
            <person name="de Jong P."/>
            <person name="Grimwood J."/>
            <person name="Chapman J.A."/>
            <person name="Shapiro H."/>
            <person name="Aerts A."/>
            <person name="Otillar R.P."/>
            <person name="Terry A.Y."/>
            <person name="Boore J.L."/>
            <person name="Grigoriev I.V."/>
            <person name="Lindberg D.R."/>
            <person name="Seaver E.C."/>
            <person name="Weisblat D.A."/>
            <person name="Putnam N.H."/>
            <person name="Rokhsar D.S."/>
        </authorList>
    </citation>
    <scope>NUCLEOTIDE SEQUENCE</scope>
    <source>
        <strain evidence="3 5">I ESC-2004</strain>
    </source>
</reference>
<dbReference type="HOGENOM" id="CLU_038474_0_0_1"/>
<dbReference type="EMBL" id="KB309782">
    <property type="protein sequence ID" value="ELT93311.1"/>
    <property type="molecule type" value="Genomic_DNA"/>
</dbReference>